<evidence type="ECO:0000256" key="3">
    <source>
        <dbReference type="ARBA" id="ARBA00022475"/>
    </source>
</evidence>
<feature type="transmembrane region" description="Helical" evidence="8">
    <location>
        <begin position="24"/>
        <end position="50"/>
    </location>
</feature>
<feature type="transmembrane region" description="Helical" evidence="8">
    <location>
        <begin position="385"/>
        <end position="405"/>
    </location>
</feature>
<feature type="transmembrane region" description="Helical" evidence="8">
    <location>
        <begin position="291"/>
        <end position="310"/>
    </location>
</feature>
<proteinExistence type="predicted"/>
<feature type="transmembrane region" description="Helical" evidence="8">
    <location>
        <begin position="62"/>
        <end position="84"/>
    </location>
</feature>
<dbReference type="Proteomes" id="UP001379444">
    <property type="component" value="Chromosome"/>
</dbReference>
<sequence>MQATITPTLDAEAETPPVNSRNKVIVASLIGTAIEFFDFYIYATAAVLIFPHIFFPQGDPTAATLQSLATFAIAFVARPIGSALFGHFGDRVGRKVTLVASLLTMGISTVLIGLLPTYETIGIFAPLLLALARFGQGLGLGGEWGGAALLATENAPSNKRALYGSFPQLGAPIGFFFANGTFLLLSWLLTEEQFMNWGWRVPFIASAVLVLVGLYVRISLHEAPVFTNAVKAGKQVRMPLGTLLSKHMKATILGTFIMLATYTLFYIMTVYSMTYGTTPVPDGLGFSRNSFLLMLMVAVIGFGLTIPLAGCLADAFGRRKTMIVVTCLMLAFSILFPYLLGSGNQVLVMGFLVLGLSLMGLTFGPMGALLPELFPTEVRYTGASFSYNISSILGASVAPYIAAWLTANYGLFYVGVYLAAMASLTLIALLLIKETRHQSLG</sequence>
<accession>A0ABZ2GA53</accession>
<dbReference type="PANTHER" id="PTHR43045">
    <property type="entry name" value="SHIKIMATE TRANSPORTER"/>
    <property type="match status" value="1"/>
</dbReference>
<keyword evidence="2" id="KW-0813">Transport</keyword>
<dbReference type="Pfam" id="PF00083">
    <property type="entry name" value="Sugar_tr"/>
    <property type="match status" value="1"/>
</dbReference>
<keyword evidence="11" id="KW-1185">Reference proteome</keyword>
<evidence type="ECO:0000256" key="2">
    <source>
        <dbReference type="ARBA" id="ARBA00022448"/>
    </source>
</evidence>
<gene>
    <name evidence="10" type="ORF">QNA12_16700</name>
</gene>
<keyword evidence="5 8" id="KW-0812">Transmembrane</keyword>
<comment type="subcellular location">
    <subcellularLocation>
        <location evidence="1">Cell inner membrane</location>
        <topology evidence="1">Multi-pass membrane protein</topology>
    </subcellularLocation>
</comment>
<keyword evidence="3" id="KW-1003">Cell membrane</keyword>
<evidence type="ECO:0000256" key="5">
    <source>
        <dbReference type="ARBA" id="ARBA00022692"/>
    </source>
</evidence>
<dbReference type="InterPro" id="IPR020846">
    <property type="entry name" value="MFS_dom"/>
</dbReference>
<dbReference type="NCBIfam" id="TIGR00883">
    <property type="entry name" value="2A0106"/>
    <property type="match status" value="1"/>
</dbReference>
<dbReference type="Gene3D" id="1.20.1250.20">
    <property type="entry name" value="MFS general substrate transporter like domains"/>
    <property type="match status" value="1"/>
</dbReference>
<keyword evidence="7 8" id="KW-0472">Membrane</keyword>
<name>A0ABZ2GA53_9GAMM</name>
<evidence type="ECO:0000256" key="6">
    <source>
        <dbReference type="ARBA" id="ARBA00022989"/>
    </source>
</evidence>
<feature type="transmembrane region" description="Helical" evidence="8">
    <location>
        <begin position="161"/>
        <end position="185"/>
    </location>
</feature>
<evidence type="ECO:0000256" key="1">
    <source>
        <dbReference type="ARBA" id="ARBA00004429"/>
    </source>
</evidence>
<feature type="transmembrane region" description="Helical" evidence="8">
    <location>
        <begin position="250"/>
        <end position="271"/>
    </location>
</feature>
<organism evidence="10 11">
    <name type="scientific">Pectobacterium cacticida</name>
    <dbReference type="NCBI Taxonomy" id="69221"/>
    <lineage>
        <taxon>Bacteria</taxon>
        <taxon>Pseudomonadati</taxon>
        <taxon>Pseudomonadota</taxon>
        <taxon>Gammaproteobacteria</taxon>
        <taxon>Enterobacterales</taxon>
        <taxon>Pectobacteriaceae</taxon>
        <taxon>Pectobacterium</taxon>
    </lineage>
</organism>
<evidence type="ECO:0000256" key="8">
    <source>
        <dbReference type="SAM" id="Phobius"/>
    </source>
</evidence>
<evidence type="ECO:0000313" key="10">
    <source>
        <dbReference type="EMBL" id="WWO38125.1"/>
    </source>
</evidence>
<feature type="transmembrane region" description="Helical" evidence="8">
    <location>
        <begin position="346"/>
        <end position="364"/>
    </location>
</feature>
<evidence type="ECO:0000313" key="11">
    <source>
        <dbReference type="Proteomes" id="UP001379444"/>
    </source>
</evidence>
<keyword evidence="4" id="KW-0997">Cell inner membrane</keyword>
<dbReference type="PROSITE" id="PS50850">
    <property type="entry name" value="MFS"/>
    <property type="match status" value="1"/>
</dbReference>
<feature type="transmembrane region" description="Helical" evidence="8">
    <location>
        <begin position="322"/>
        <end position="340"/>
    </location>
</feature>
<evidence type="ECO:0000256" key="4">
    <source>
        <dbReference type="ARBA" id="ARBA00022519"/>
    </source>
</evidence>
<feature type="transmembrane region" description="Helical" evidence="8">
    <location>
        <begin position="197"/>
        <end position="216"/>
    </location>
</feature>
<protein>
    <submittedName>
        <fullName evidence="10">MFS transporter</fullName>
    </submittedName>
</protein>
<feature type="transmembrane region" description="Helical" evidence="8">
    <location>
        <begin position="96"/>
        <end position="115"/>
    </location>
</feature>
<dbReference type="InterPro" id="IPR005828">
    <property type="entry name" value="MFS_sugar_transport-like"/>
</dbReference>
<feature type="transmembrane region" description="Helical" evidence="8">
    <location>
        <begin position="411"/>
        <end position="432"/>
    </location>
</feature>
<keyword evidence="6 8" id="KW-1133">Transmembrane helix</keyword>
<evidence type="ECO:0000259" key="9">
    <source>
        <dbReference type="PROSITE" id="PS50850"/>
    </source>
</evidence>
<dbReference type="PANTHER" id="PTHR43045:SF2">
    <property type="entry name" value="INNER MEMBRANE METABOLITE TRANSPORT PROTEIN YHJE"/>
    <property type="match status" value="1"/>
</dbReference>
<dbReference type="Pfam" id="PF07690">
    <property type="entry name" value="MFS_1"/>
    <property type="match status" value="1"/>
</dbReference>
<feature type="domain" description="Major facilitator superfamily (MFS) profile" evidence="9">
    <location>
        <begin position="24"/>
        <end position="437"/>
    </location>
</feature>
<evidence type="ECO:0000256" key="7">
    <source>
        <dbReference type="ARBA" id="ARBA00023136"/>
    </source>
</evidence>
<dbReference type="InterPro" id="IPR005829">
    <property type="entry name" value="Sugar_transporter_CS"/>
</dbReference>
<dbReference type="PROSITE" id="PS00216">
    <property type="entry name" value="SUGAR_TRANSPORT_1"/>
    <property type="match status" value="1"/>
</dbReference>
<dbReference type="InterPro" id="IPR036259">
    <property type="entry name" value="MFS_trans_sf"/>
</dbReference>
<dbReference type="InterPro" id="IPR004736">
    <property type="entry name" value="MHS_symport"/>
</dbReference>
<dbReference type="InterPro" id="IPR011701">
    <property type="entry name" value="MFS"/>
</dbReference>
<dbReference type="RefSeq" id="WP_264497825.1">
    <property type="nucleotide sequence ID" value="NZ_CP109947.1"/>
</dbReference>
<reference evidence="10 11" key="1">
    <citation type="journal article" date="2024" name="Front. Plant Sci.">
        <title>Comprehensive phenomic and genomic studies of the species, Pectobacterium cacticida and proposal for reclassification as Alcorniella cacticida comb. nov.</title>
        <authorList>
            <person name="Jonca J."/>
            <person name="Pirhonen M."/>
            <person name="Waleron M.M."/>
            <person name="Gawor J."/>
            <person name="Mrozik A."/>
            <person name="Smoktunowicz M."/>
            <person name="Waleron K."/>
            <person name="Waleron M."/>
        </authorList>
    </citation>
    <scope>NUCLEOTIDE SEQUENCE [LARGE SCALE GENOMIC DNA]</scope>
    <source>
        <strain evidence="10 11">DPMP6</strain>
    </source>
</reference>
<dbReference type="CDD" id="cd17369">
    <property type="entry name" value="MFS_ShiA_like"/>
    <property type="match status" value="1"/>
</dbReference>
<dbReference type="EMBL" id="CP125967">
    <property type="protein sequence ID" value="WWO38125.1"/>
    <property type="molecule type" value="Genomic_DNA"/>
</dbReference>
<dbReference type="SUPFAM" id="SSF103473">
    <property type="entry name" value="MFS general substrate transporter"/>
    <property type="match status" value="1"/>
</dbReference>